<evidence type="ECO:0000256" key="5">
    <source>
        <dbReference type="ARBA" id="ARBA00023136"/>
    </source>
</evidence>
<dbReference type="FunFam" id="1.20.58.340:FF:000008">
    <property type="entry name" value="CorA family metal ion transporter"/>
    <property type="match status" value="1"/>
</dbReference>
<dbReference type="InterPro" id="IPR045863">
    <property type="entry name" value="CorA_TM1_TM2"/>
</dbReference>
<feature type="transmembrane region" description="Helical" evidence="7">
    <location>
        <begin position="697"/>
        <end position="719"/>
    </location>
</feature>
<feature type="region of interest" description="Disordered" evidence="6">
    <location>
        <begin position="188"/>
        <end position="250"/>
    </location>
</feature>
<dbReference type="STRING" id="945553.A0A0D2LNW0"/>
<evidence type="ECO:0000256" key="2">
    <source>
        <dbReference type="ARBA" id="ARBA00009765"/>
    </source>
</evidence>
<sequence>MESPVSVSRRSLSPSDVSDRPRLSPALPRSFDPNDAQVRERQRTMDVDMAMQLSRARRDTLHASPVAAFSSPQSIPADDQPQPDFDLLADLAAAERHSPDPASVPPLLLSRLNRSEPALLAPNTDDPQASNFGLPTYQANVSQSAFDFARMEEFAAEEKVKLGLGAPANTRFSLAAIPRRRLTVVDRHPPAEAEGEPVASGSTAHASPPNGHAPAGAEALPAEEDQAPPPPRRHRKISQSNAHPRSHRKGIGGKMALFESANADTPSSFSARLGLVLGQNPSIPRGPSYDHIAGIPPTAGLSGGILNTGHDRPYRFSFYSNALSATIHARSLSELPAEGQTFEQLFAGLQQQHRPNADTKDAPPRAFSPPYQETPKPGNQHLGAEASSYFASASPGAGALLNGIGPPGGAGTDTDINTWWLDVQSPTDEEMKMLSKVFSIHPLTTEDILMEETREKIELFRNYYLVCFRSFDQDPYSPTHLEPLNMYIIVFREGILSFHFRPTPHPQNVRRRIKQLKDYISVTSDWISYALIDDITDAFGPLIQGIEYEVDSIDELVLILKEAEQSDMLRRIGTCRKKVMGLLRLMGNKADVVKGLAKRCNENWRVAPTSDIGLYLSDIQDHLITMTQNLNHYEKILSRSHSNYLAQISIEMTDANNQINDVLSKLTALGTVLIPMNLVTGLWGMNVHVPGQDVPGFAWFLSIIGGLVAFALIGGYSTYRFMVRK</sequence>
<protein>
    <recommendedName>
        <fullName evidence="10">Cora-domain-containing protein</fullName>
    </recommendedName>
</protein>
<dbReference type="PANTHER" id="PTHR21535:SF51">
    <property type="entry name" value="MANGANESE RESISTANCE PROTEIN MNR2"/>
    <property type="match status" value="1"/>
</dbReference>
<evidence type="ECO:0008006" key="10">
    <source>
        <dbReference type="Google" id="ProtNLM"/>
    </source>
</evidence>
<dbReference type="Gene3D" id="1.20.58.340">
    <property type="entry name" value="Magnesium transport protein CorA, transmembrane region"/>
    <property type="match status" value="2"/>
</dbReference>
<evidence type="ECO:0000256" key="6">
    <source>
        <dbReference type="SAM" id="MobiDB-lite"/>
    </source>
</evidence>
<feature type="region of interest" description="Disordered" evidence="6">
    <location>
        <begin position="1"/>
        <end position="84"/>
    </location>
</feature>
<dbReference type="InterPro" id="IPR002523">
    <property type="entry name" value="MgTranspt_CorA/ZnTranspt_ZntB"/>
</dbReference>
<dbReference type="EMBL" id="KN817518">
    <property type="protein sequence ID" value="KJA29742.1"/>
    <property type="molecule type" value="Genomic_DNA"/>
</dbReference>
<dbReference type="FunFam" id="1.20.58.340:FF:000006">
    <property type="entry name" value="CorA family metal ion transporter"/>
    <property type="match status" value="1"/>
</dbReference>
<dbReference type="SUPFAM" id="SSF144083">
    <property type="entry name" value="Magnesium transport protein CorA, transmembrane region"/>
    <property type="match status" value="1"/>
</dbReference>
<feature type="compositionally biased region" description="Basic and acidic residues" evidence="6">
    <location>
        <begin position="37"/>
        <end position="46"/>
    </location>
</feature>
<dbReference type="SUPFAM" id="SSF143865">
    <property type="entry name" value="CorA soluble domain-like"/>
    <property type="match status" value="1"/>
</dbReference>
<dbReference type="OMA" id="DVDMAMH"/>
<evidence type="ECO:0000256" key="1">
    <source>
        <dbReference type="ARBA" id="ARBA00004141"/>
    </source>
</evidence>
<proteinExistence type="inferred from homology"/>
<gene>
    <name evidence="8" type="ORF">HYPSUDRAFT_31727</name>
</gene>
<keyword evidence="9" id="KW-1185">Reference proteome</keyword>
<dbReference type="CDD" id="cd12829">
    <property type="entry name" value="Alr1p-like"/>
    <property type="match status" value="1"/>
</dbReference>
<dbReference type="GO" id="GO:0016020">
    <property type="term" value="C:membrane"/>
    <property type="evidence" value="ECO:0007669"/>
    <property type="project" value="UniProtKB-SubCell"/>
</dbReference>
<evidence type="ECO:0000256" key="3">
    <source>
        <dbReference type="ARBA" id="ARBA00022692"/>
    </source>
</evidence>
<dbReference type="Gene3D" id="3.30.460.20">
    <property type="entry name" value="CorA soluble domain-like"/>
    <property type="match status" value="1"/>
</dbReference>
<reference evidence="9" key="1">
    <citation type="submission" date="2014-04" db="EMBL/GenBank/DDBJ databases">
        <title>Evolutionary Origins and Diversification of the Mycorrhizal Mutualists.</title>
        <authorList>
            <consortium name="DOE Joint Genome Institute"/>
            <consortium name="Mycorrhizal Genomics Consortium"/>
            <person name="Kohler A."/>
            <person name="Kuo A."/>
            <person name="Nagy L.G."/>
            <person name="Floudas D."/>
            <person name="Copeland A."/>
            <person name="Barry K.W."/>
            <person name="Cichocki N."/>
            <person name="Veneault-Fourrey C."/>
            <person name="LaButti K."/>
            <person name="Lindquist E.A."/>
            <person name="Lipzen A."/>
            <person name="Lundell T."/>
            <person name="Morin E."/>
            <person name="Murat C."/>
            <person name="Riley R."/>
            <person name="Ohm R."/>
            <person name="Sun H."/>
            <person name="Tunlid A."/>
            <person name="Henrissat B."/>
            <person name="Grigoriev I.V."/>
            <person name="Hibbett D.S."/>
            <person name="Martin F."/>
        </authorList>
    </citation>
    <scope>NUCLEOTIDE SEQUENCE [LARGE SCALE GENOMIC DNA]</scope>
    <source>
        <strain evidence="9">FD-334 SS-4</strain>
    </source>
</reference>
<evidence type="ECO:0000313" key="9">
    <source>
        <dbReference type="Proteomes" id="UP000054270"/>
    </source>
</evidence>
<dbReference type="Pfam" id="PF01544">
    <property type="entry name" value="CorA"/>
    <property type="match status" value="1"/>
</dbReference>
<evidence type="ECO:0000256" key="4">
    <source>
        <dbReference type="ARBA" id="ARBA00022989"/>
    </source>
</evidence>
<dbReference type="InterPro" id="IPR045861">
    <property type="entry name" value="CorA_cytoplasmic_dom"/>
</dbReference>
<organism evidence="8 9">
    <name type="scientific">Hypholoma sublateritium (strain FD-334 SS-4)</name>
    <dbReference type="NCBI Taxonomy" id="945553"/>
    <lineage>
        <taxon>Eukaryota</taxon>
        <taxon>Fungi</taxon>
        <taxon>Dikarya</taxon>
        <taxon>Basidiomycota</taxon>
        <taxon>Agaricomycotina</taxon>
        <taxon>Agaricomycetes</taxon>
        <taxon>Agaricomycetidae</taxon>
        <taxon>Agaricales</taxon>
        <taxon>Agaricineae</taxon>
        <taxon>Strophariaceae</taxon>
        <taxon>Hypholoma</taxon>
    </lineage>
</organism>
<keyword evidence="5 7" id="KW-0472">Membrane</keyword>
<keyword evidence="3 7" id="KW-0812">Transmembrane</keyword>
<feature type="non-terminal residue" evidence="8">
    <location>
        <position position="1"/>
    </location>
</feature>
<comment type="subcellular location">
    <subcellularLocation>
        <location evidence="1">Membrane</location>
        <topology evidence="1">Multi-pass membrane protein</topology>
    </subcellularLocation>
</comment>
<keyword evidence="4 7" id="KW-1133">Transmembrane helix</keyword>
<comment type="similarity">
    <text evidence="2">Belongs to the CorA metal ion transporter (MIT) (TC 1.A.35) family.</text>
</comment>
<dbReference type="OrthoDB" id="29879at2759"/>
<name>A0A0D2LNW0_HYPSF</name>
<evidence type="ECO:0000313" key="8">
    <source>
        <dbReference type="EMBL" id="KJA29742.1"/>
    </source>
</evidence>
<dbReference type="InterPro" id="IPR044089">
    <property type="entry name" value="Alr1-like"/>
</dbReference>
<dbReference type="PANTHER" id="PTHR21535">
    <property type="entry name" value="MAGNESIUM AND COBALT TRANSPORT PROTEIN/MITOCHONDRIAL IMPORT INNER MEMBRANE TRANSLOCASE SUBUNIT TIM8"/>
    <property type="match status" value="1"/>
</dbReference>
<dbReference type="AlphaFoldDB" id="A0A0D2LNW0"/>
<feature type="compositionally biased region" description="Low complexity" evidence="6">
    <location>
        <begin position="1"/>
        <end position="16"/>
    </location>
</feature>
<evidence type="ECO:0000256" key="7">
    <source>
        <dbReference type="SAM" id="Phobius"/>
    </source>
</evidence>
<dbReference type="GO" id="GO:0015095">
    <property type="term" value="F:magnesium ion transmembrane transporter activity"/>
    <property type="evidence" value="ECO:0007669"/>
    <property type="project" value="InterPro"/>
</dbReference>
<dbReference type="GO" id="GO:0010961">
    <property type="term" value="P:intracellular magnesium ion homeostasis"/>
    <property type="evidence" value="ECO:0007669"/>
    <property type="project" value="TreeGrafter"/>
</dbReference>
<accession>A0A0D2LNW0</accession>
<dbReference type="Proteomes" id="UP000054270">
    <property type="component" value="Unassembled WGS sequence"/>
</dbReference>
<feature type="region of interest" description="Disordered" evidence="6">
    <location>
        <begin position="352"/>
        <end position="383"/>
    </location>
</feature>